<dbReference type="Proteomes" id="UP001055868">
    <property type="component" value="Chromosome"/>
</dbReference>
<sequence>MSSKTTQHRRGGRLWAAAASGALCVAGLVLLIVFLVDQEPPPPQAPAAQTASSSSDSSSSSGATTPPSSDAEQTPSTSAAPSTPAALPASKPVRVRVPDRDIDGAVFGIPLADDGTLPAPSGARKDDAAWFDGSPTPGEQGPAVIEGHVTYSGKPSVFFELGAVRKGDRVDVERADGSTATFEVYDVGRFPKDSFPTWAVYENTSSAELRMITCGGTVDAAGRHADNVIVFARLVDEG</sequence>
<dbReference type="Pfam" id="PF04203">
    <property type="entry name" value="Sortase"/>
    <property type="match status" value="1"/>
</dbReference>
<dbReference type="Gene3D" id="2.40.260.10">
    <property type="entry name" value="Sortase"/>
    <property type="match status" value="1"/>
</dbReference>
<dbReference type="RefSeq" id="WP_249478276.1">
    <property type="nucleotide sequence ID" value="NZ_CP097218.1"/>
</dbReference>
<dbReference type="NCBIfam" id="NF033748">
    <property type="entry name" value="class_F_sortase"/>
    <property type="match status" value="1"/>
</dbReference>
<feature type="transmembrane region" description="Helical" evidence="3">
    <location>
        <begin position="12"/>
        <end position="36"/>
    </location>
</feature>
<keyword evidence="3" id="KW-0812">Transmembrane</keyword>
<dbReference type="SUPFAM" id="SSF63817">
    <property type="entry name" value="Sortase"/>
    <property type="match status" value="1"/>
</dbReference>
<dbReference type="InterPro" id="IPR005754">
    <property type="entry name" value="Sortase"/>
</dbReference>
<evidence type="ECO:0000256" key="3">
    <source>
        <dbReference type="SAM" id="Phobius"/>
    </source>
</evidence>
<reference evidence="4" key="1">
    <citation type="submission" date="2022-05" db="EMBL/GenBank/DDBJ databases">
        <title>Genomic analysis of Brachybacterium sp. CBA3104.</title>
        <authorList>
            <person name="Roh S.W."/>
            <person name="Kim Y.B."/>
            <person name="Kim Y."/>
        </authorList>
    </citation>
    <scope>NUCLEOTIDE SEQUENCE</scope>
    <source>
        <strain evidence="4">CBA3104</strain>
    </source>
</reference>
<dbReference type="CDD" id="cd05829">
    <property type="entry name" value="Sortase_F"/>
    <property type="match status" value="1"/>
</dbReference>
<accession>A0ABY4N3H6</accession>
<evidence type="ECO:0000256" key="2">
    <source>
        <dbReference type="SAM" id="MobiDB-lite"/>
    </source>
</evidence>
<keyword evidence="3" id="KW-0472">Membrane</keyword>
<gene>
    <name evidence="4" type="ORF">M4486_16010</name>
</gene>
<dbReference type="EMBL" id="CP097218">
    <property type="protein sequence ID" value="UQN29114.1"/>
    <property type="molecule type" value="Genomic_DNA"/>
</dbReference>
<keyword evidence="5" id="KW-1185">Reference proteome</keyword>
<evidence type="ECO:0000313" key="4">
    <source>
        <dbReference type="EMBL" id="UQN29114.1"/>
    </source>
</evidence>
<keyword evidence="1" id="KW-0378">Hydrolase</keyword>
<feature type="compositionally biased region" description="Low complexity" evidence="2">
    <location>
        <begin position="46"/>
        <end position="90"/>
    </location>
</feature>
<keyword evidence="3" id="KW-1133">Transmembrane helix</keyword>
<evidence type="ECO:0000256" key="1">
    <source>
        <dbReference type="ARBA" id="ARBA00022801"/>
    </source>
</evidence>
<feature type="region of interest" description="Disordered" evidence="2">
    <location>
        <begin position="114"/>
        <end position="138"/>
    </location>
</feature>
<feature type="region of interest" description="Disordered" evidence="2">
    <location>
        <begin position="40"/>
        <end position="95"/>
    </location>
</feature>
<dbReference type="InterPro" id="IPR042001">
    <property type="entry name" value="Sortase_F"/>
</dbReference>
<dbReference type="InterPro" id="IPR023365">
    <property type="entry name" value="Sortase_dom-sf"/>
</dbReference>
<proteinExistence type="predicted"/>
<protein>
    <submittedName>
        <fullName evidence="4">Class F sortase</fullName>
    </submittedName>
</protein>
<name>A0ABY4N3H6_9MICO</name>
<evidence type="ECO:0000313" key="5">
    <source>
        <dbReference type="Proteomes" id="UP001055868"/>
    </source>
</evidence>
<organism evidence="4 5">
    <name type="scientific">Brachybacterium kimchii</name>
    <dbReference type="NCBI Taxonomy" id="2942909"/>
    <lineage>
        <taxon>Bacteria</taxon>
        <taxon>Bacillati</taxon>
        <taxon>Actinomycetota</taxon>
        <taxon>Actinomycetes</taxon>
        <taxon>Micrococcales</taxon>
        <taxon>Dermabacteraceae</taxon>
        <taxon>Brachybacterium</taxon>
    </lineage>
</organism>